<evidence type="ECO:0000256" key="1">
    <source>
        <dbReference type="SAM" id="SignalP"/>
    </source>
</evidence>
<feature type="signal peptide" evidence="1">
    <location>
        <begin position="1"/>
        <end position="19"/>
    </location>
</feature>
<proteinExistence type="predicted"/>
<organism evidence="2 3">
    <name type="scientific">Arthrobotrys musiformis</name>
    <dbReference type="NCBI Taxonomy" id="47236"/>
    <lineage>
        <taxon>Eukaryota</taxon>
        <taxon>Fungi</taxon>
        <taxon>Dikarya</taxon>
        <taxon>Ascomycota</taxon>
        <taxon>Pezizomycotina</taxon>
        <taxon>Orbiliomycetes</taxon>
        <taxon>Orbiliales</taxon>
        <taxon>Orbiliaceae</taxon>
        <taxon>Arthrobotrys</taxon>
    </lineage>
</organism>
<feature type="chain" id="PRO_5043429550" evidence="1">
    <location>
        <begin position="20"/>
        <end position="96"/>
    </location>
</feature>
<accession>A0AAV9VUJ3</accession>
<dbReference type="EMBL" id="JAVHJL010000011">
    <property type="protein sequence ID" value="KAK6496226.1"/>
    <property type="molecule type" value="Genomic_DNA"/>
</dbReference>
<reference evidence="2 3" key="1">
    <citation type="submission" date="2023-08" db="EMBL/GenBank/DDBJ databases">
        <authorList>
            <person name="Palmer J.M."/>
        </authorList>
    </citation>
    <scope>NUCLEOTIDE SEQUENCE [LARGE SCALE GENOMIC DNA]</scope>
    <source>
        <strain evidence="2 3">TWF481</strain>
    </source>
</reference>
<evidence type="ECO:0000313" key="3">
    <source>
        <dbReference type="Proteomes" id="UP001370758"/>
    </source>
</evidence>
<comment type="caution">
    <text evidence="2">The sequence shown here is derived from an EMBL/GenBank/DDBJ whole genome shotgun (WGS) entry which is preliminary data.</text>
</comment>
<keyword evidence="3" id="KW-1185">Reference proteome</keyword>
<gene>
    <name evidence="2" type="ORF">TWF481_002250</name>
</gene>
<dbReference type="Proteomes" id="UP001370758">
    <property type="component" value="Unassembled WGS sequence"/>
</dbReference>
<keyword evidence="1" id="KW-0732">Signal</keyword>
<name>A0AAV9VUJ3_9PEZI</name>
<sequence length="96" mass="9860">MQFTTVLLSILASTTLITAAPVPEPGIPAIVGGIIGIGCAFFSSDCGKVGDAAKEGFNPKEFVNRKMEGIHTDNGVSAGMNIPSFFGKGPGGFKKE</sequence>
<dbReference type="AlphaFoldDB" id="A0AAV9VUJ3"/>
<protein>
    <submittedName>
        <fullName evidence="2">Uncharacterized protein</fullName>
    </submittedName>
</protein>
<evidence type="ECO:0000313" key="2">
    <source>
        <dbReference type="EMBL" id="KAK6496226.1"/>
    </source>
</evidence>